<comment type="catalytic activity">
    <reaction evidence="6">
        <text>choline + 2 reduced [2Fe-2S]-[ferredoxin] + O2 + 2 H(+) = betaine aldehyde hydrate + 2 oxidized [2Fe-2S]-[ferredoxin] + H2O</text>
        <dbReference type="Rhea" id="RHEA:17769"/>
        <dbReference type="Rhea" id="RHEA-COMP:10000"/>
        <dbReference type="Rhea" id="RHEA-COMP:10001"/>
        <dbReference type="ChEBI" id="CHEBI:15354"/>
        <dbReference type="ChEBI" id="CHEBI:15377"/>
        <dbReference type="ChEBI" id="CHEBI:15378"/>
        <dbReference type="ChEBI" id="CHEBI:15379"/>
        <dbReference type="ChEBI" id="CHEBI:15870"/>
        <dbReference type="ChEBI" id="CHEBI:33737"/>
        <dbReference type="ChEBI" id="CHEBI:33738"/>
        <dbReference type="EC" id="1.14.15.7"/>
    </reaction>
</comment>
<sequence>MSELARTLPASWYRSLPLYQLERRGVFLKSWYLLGPVTRFLNVDEGVEYEIAQQHIYAFRTTTNGPFPGPGDIKVIVAKDGTELRNHVTPTGLVFATLSDDAPSFHEFYPDLEPLLQRVDFTQRPYRRTIKYEGNFNWKTMVDGYQECLHCQYTHPSFSVYYPPTFYTVYNHKNFSQHVADPKKPDDGLFLYFFPNCTLNVYGGGMSSFRVCPTADPNVTRMEFDYYHMESGDKFEDYYKFVRQVAMEDFELCEKAQENLQKGVYNEGILNPEKETGVAFYQERVFDLVCEQYEAEKLKLVQTEIEPEISAISSNGRAEQQEKELSRTGRALSSSQTSEKITQSTVAKESEFPDNWWNGKDVFELERRAIFSKTWLYVSHRSRFNKPGDYHSLEIAGFPVFLILECGSSTVLGCRYHGWSYNTRGDLIKAPHFEDVPGFDKSQNGLFEIHAHTSKYGMIFINLDASPSVPEVDSSQPNNFAAAHRLAVDSTWVAGWTLEGHFNWKMAESQYDILLHLKNHLKLEKTMGHEVFPTLRPSTRSSKSLQADILCKELDCKDKAAFDTKASTTPKRNEILAW</sequence>
<dbReference type="InParanoid" id="V5HQK6"/>
<evidence type="ECO:0000313" key="9">
    <source>
        <dbReference type="EMBL" id="GAD91560.1"/>
    </source>
</evidence>
<dbReference type="GO" id="GO:0051537">
    <property type="term" value="F:2 iron, 2 sulfur cluster binding"/>
    <property type="evidence" value="ECO:0007669"/>
    <property type="project" value="InterPro"/>
</dbReference>
<dbReference type="PANTHER" id="PTHR43756:SF3">
    <property type="entry name" value="CHOLINE MONOOXYGENASE, CHLOROPLASTIC"/>
    <property type="match status" value="1"/>
</dbReference>
<feature type="region of interest" description="Disordered" evidence="7">
    <location>
        <begin position="312"/>
        <end position="344"/>
    </location>
</feature>
<gene>
    <name evidence="9" type="ORF">PVAR5_0132</name>
</gene>
<dbReference type="GO" id="GO:0019285">
    <property type="term" value="P:glycine betaine biosynthetic process from choline"/>
    <property type="evidence" value="ECO:0007669"/>
    <property type="project" value="UniProtKB-UniPathway"/>
</dbReference>
<dbReference type="InterPro" id="IPR015879">
    <property type="entry name" value="Ring_hydroxy_dOase_asu_C_dom"/>
</dbReference>
<dbReference type="HOGENOM" id="CLU_026244_1_1_1"/>
<dbReference type="OrthoDB" id="426882at2759"/>
<evidence type="ECO:0000259" key="8">
    <source>
        <dbReference type="Pfam" id="PF00848"/>
    </source>
</evidence>
<name>V5HQK6_BYSSN</name>
<dbReference type="Proteomes" id="UP000018001">
    <property type="component" value="Unassembled WGS sequence"/>
</dbReference>
<evidence type="ECO:0000256" key="3">
    <source>
        <dbReference type="ARBA" id="ARBA00010848"/>
    </source>
</evidence>
<dbReference type="Gene3D" id="3.90.380.10">
    <property type="entry name" value="Naphthalene 1,2-dioxygenase Alpha Subunit, Chain A, domain 1"/>
    <property type="match status" value="4"/>
</dbReference>
<evidence type="ECO:0000256" key="7">
    <source>
        <dbReference type="SAM" id="MobiDB-lite"/>
    </source>
</evidence>
<evidence type="ECO:0000256" key="1">
    <source>
        <dbReference type="ARBA" id="ARBA00002149"/>
    </source>
</evidence>
<organism evidence="9 10">
    <name type="scientific">Byssochlamys spectabilis (strain No. 5 / NBRC 109023)</name>
    <name type="common">Paecilomyces variotii</name>
    <dbReference type="NCBI Taxonomy" id="1356009"/>
    <lineage>
        <taxon>Eukaryota</taxon>
        <taxon>Fungi</taxon>
        <taxon>Dikarya</taxon>
        <taxon>Ascomycota</taxon>
        <taxon>Pezizomycotina</taxon>
        <taxon>Eurotiomycetes</taxon>
        <taxon>Eurotiomycetidae</taxon>
        <taxon>Eurotiales</taxon>
        <taxon>Thermoascaceae</taxon>
        <taxon>Paecilomyces</taxon>
    </lineage>
</organism>
<dbReference type="eggNOG" id="ENOG502S0ZS">
    <property type="taxonomic scope" value="Eukaryota"/>
</dbReference>
<protein>
    <recommendedName>
        <fullName evidence="5">Choline monooxygenase, chloroplastic</fullName>
        <ecNumber evidence="4">1.14.15.7</ecNumber>
    </recommendedName>
</protein>
<comment type="pathway">
    <text evidence="2">Amine and polyamine biosynthesis; betaine biosynthesis via choline pathway; betaine aldehyde from choline (monooxygenase route): step 1/1.</text>
</comment>
<dbReference type="InterPro" id="IPR001663">
    <property type="entry name" value="Rng_hydr_dOase-A"/>
</dbReference>
<evidence type="ECO:0000256" key="4">
    <source>
        <dbReference type="ARBA" id="ARBA00012763"/>
    </source>
</evidence>
<dbReference type="PANTHER" id="PTHR43756">
    <property type="entry name" value="CHOLINE MONOOXYGENASE, CHLOROPLASTIC"/>
    <property type="match status" value="1"/>
</dbReference>
<dbReference type="Gene3D" id="2.102.10.10">
    <property type="entry name" value="Rieske [2Fe-2S] iron-sulphur domain"/>
    <property type="match status" value="2"/>
</dbReference>
<dbReference type="UniPathway" id="UPA00529">
    <property type="reaction ID" value="UER00430"/>
</dbReference>
<evidence type="ECO:0000313" key="10">
    <source>
        <dbReference type="Proteomes" id="UP000018001"/>
    </source>
</evidence>
<dbReference type="GO" id="GO:0019133">
    <property type="term" value="F:choline monooxygenase activity"/>
    <property type="evidence" value="ECO:0007669"/>
    <property type="project" value="UniProtKB-EC"/>
</dbReference>
<feature type="domain" description="Aromatic-ring-hydroxylating dioxygenase alpha subunit C-terminal" evidence="8">
    <location>
        <begin position="189"/>
        <end position="288"/>
    </location>
</feature>
<dbReference type="InterPro" id="IPR036922">
    <property type="entry name" value="Rieske_2Fe-2S_sf"/>
</dbReference>
<evidence type="ECO:0000256" key="5">
    <source>
        <dbReference type="ARBA" id="ARBA00014931"/>
    </source>
</evidence>
<comment type="caution">
    <text evidence="9">The sequence shown here is derived from an EMBL/GenBank/DDBJ whole genome shotgun (WGS) entry which is preliminary data.</text>
</comment>
<dbReference type="SUPFAM" id="SSF55961">
    <property type="entry name" value="Bet v1-like"/>
    <property type="match status" value="1"/>
</dbReference>
<feature type="domain" description="Aromatic-ring-hydroxylating dioxygenase alpha subunit C-terminal" evidence="8">
    <location>
        <begin position="127"/>
        <end position="176"/>
    </location>
</feature>
<reference evidence="10" key="1">
    <citation type="journal article" date="2014" name="Genome Announc.">
        <title>Draft genome sequence of the formaldehyde-resistant fungus Byssochlamys spectabilis No. 5 (anamorph Paecilomyces variotii No. 5) (NBRC109023).</title>
        <authorList>
            <person name="Oka T."/>
            <person name="Ekino K."/>
            <person name="Fukuda K."/>
            <person name="Nomura Y."/>
        </authorList>
    </citation>
    <scope>NUCLEOTIDE SEQUENCE [LARGE SCALE GENOMIC DNA]</scope>
    <source>
        <strain evidence="10">No. 5 / NBRC 109023</strain>
    </source>
</reference>
<comment type="similarity">
    <text evidence="3">Belongs to the choline monooxygenase family.</text>
</comment>
<dbReference type="EMBL" id="BAUL01000002">
    <property type="protein sequence ID" value="GAD91560.1"/>
    <property type="molecule type" value="Genomic_DNA"/>
</dbReference>
<feature type="compositionally biased region" description="Polar residues" evidence="7">
    <location>
        <begin position="331"/>
        <end position="344"/>
    </location>
</feature>
<dbReference type="AlphaFoldDB" id="V5HQK6"/>
<dbReference type="EC" id="1.14.15.7" evidence="4"/>
<proteinExistence type="inferred from homology"/>
<evidence type="ECO:0000256" key="2">
    <source>
        <dbReference type="ARBA" id="ARBA00004866"/>
    </source>
</evidence>
<dbReference type="CDD" id="cd00680">
    <property type="entry name" value="RHO_alpha_C"/>
    <property type="match status" value="1"/>
</dbReference>
<evidence type="ECO:0000256" key="6">
    <source>
        <dbReference type="ARBA" id="ARBA00049097"/>
    </source>
</evidence>
<dbReference type="CDD" id="cd03469">
    <property type="entry name" value="Rieske_RO_Alpha_N"/>
    <property type="match status" value="1"/>
</dbReference>
<accession>V5HQK6</accession>
<dbReference type="Pfam" id="PF00848">
    <property type="entry name" value="Ring_hydroxyl_A"/>
    <property type="match status" value="2"/>
</dbReference>
<comment type="function">
    <text evidence="1">Catalyzes the first step of the osmoprotectant glycine betaine synthesis.</text>
</comment>
<dbReference type="GO" id="GO:0005506">
    <property type="term" value="F:iron ion binding"/>
    <property type="evidence" value="ECO:0007669"/>
    <property type="project" value="InterPro"/>
</dbReference>
<keyword evidence="10" id="KW-1185">Reference proteome</keyword>
<dbReference type="SUPFAM" id="SSF50022">
    <property type="entry name" value="ISP domain"/>
    <property type="match status" value="2"/>
</dbReference>